<dbReference type="GeneID" id="56037812"/>
<accession>A0A7D5QAU9</accession>
<evidence type="ECO:0000313" key="2">
    <source>
        <dbReference type="Proteomes" id="UP000509626"/>
    </source>
</evidence>
<proteinExistence type="predicted"/>
<dbReference type="KEGG" id="halu:HUG12_10095"/>
<name>A0A7D5QAU9_9EURY</name>
<reference evidence="1 2" key="1">
    <citation type="submission" date="2020-06" db="EMBL/GenBank/DDBJ databases">
        <title>NJ-3-1, isolated from saline soil.</title>
        <authorList>
            <person name="Cui H.L."/>
            <person name="Shi X."/>
        </authorList>
    </citation>
    <scope>NUCLEOTIDE SEQUENCE [LARGE SCALE GENOMIC DNA]</scope>
    <source>
        <strain evidence="1 2">NJ-3-1</strain>
    </source>
</reference>
<sequence length="49" mass="5218">MSDSTGISDVISWLETTAEGANKPVEQAIHEAQSAEDLAFRLEKIAGEA</sequence>
<keyword evidence="2" id="KW-1185">Reference proteome</keyword>
<gene>
    <name evidence="1" type="ORF">HUG12_10095</name>
</gene>
<dbReference type="Proteomes" id="UP000509626">
    <property type="component" value="Chromosome"/>
</dbReference>
<evidence type="ECO:0000313" key="1">
    <source>
        <dbReference type="EMBL" id="QLG62058.1"/>
    </source>
</evidence>
<organism evidence="1 2">
    <name type="scientific">Halorarum salinum</name>
    <dbReference type="NCBI Taxonomy" id="2743089"/>
    <lineage>
        <taxon>Archaea</taxon>
        <taxon>Methanobacteriati</taxon>
        <taxon>Methanobacteriota</taxon>
        <taxon>Stenosarchaea group</taxon>
        <taxon>Halobacteria</taxon>
        <taxon>Halobacteriales</taxon>
        <taxon>Haloferacaceae</taxon>
        <taxon>Halorarum</taxon>
    </lineage>
</organism>
<dbReference type="EMBL" id="CP058579">
    <property type="protein sequence ID" value="QLG62058.1"/>
    <property type="molecule type" value="Genomic_DNA"/>
</dbReference>
<protein>
    <submittedName>
        <fullName evidence="1">Uncharacterized protein</fullName>
    </submittedName>
</protein>
<dbReference type="RefSeq" id="WP_179268643.1">
    <property type="nucleotide sequence ID" value="NZ_CP058579.1"/>
</dbReference>
<dbReference type="AlphaFoldDB" id="A0A7D5QAU9"/>